<evidence type="ECO:0000256" key="5">
    <source>
        <dbReference type="ARBA" id="ARBA00023212"/>
    </source>
</evidence>
<dbReference type="Gene3D" id="1.25.40.420">
    <property type="match status" value="1"/>
</dbReference>
<evidence type="ECO:0000256" key="4">
    <source>
        <dbReference type="ARBA" id="ARBA00022737"/>
    </source>
</evidence>
<protein>
    <recommendedName>
        <fullName evidence="6">BTB domain-containing protein</fullName>
    </recommendedName>
</protein>
<name>A0AAD7T935_9TELE</name>
<dbReference type="SMART" id="SM00225">
    <property type="entry name" value="BTB"/>
    <property type="match status" value="1"/>
</dbReference>
<sequence>LGAIFRGAGLNCRGSVCALYVVQPFPARTVSQRRTAAAISPLPPAPISSTMDPKSMKEDLRLYQSTLLQDGLKELLNENKFVDCTLKVGDRSLPCHRLIMAACSPYFRELFFTEDGKELEQSKEVILENVDPATMDMIISYLYSAEIDLNDDNVQDVFAVANRFQIPSVFTVCVNYLQRKLSPDNCLAIFRLGLVLNCPRLAVSARDYIADRFEVLSKAEDFLQLASHELFAIISRDSLNVEKEEVVFESLMKWVRCDKEQRAKDLNDAFDCIRFRLLPEKYFEEKVEKDDIIKADPELMKKVQIIKDAFAGKLPEKKANKARLERLERLERRKACCLVT</sequence>
<reference evidence="7" key="1">
    <citation type="journal article" date="2023" name="Science">
        <title>Genome structures resolve the early diversification of teleost fishes.</title>
        <authorList>
            <person name="Parey E."/>
            <person name="Louis A."/>
            <person name="Montfort J."/>
            <person name="Bouchez O."/>
            <person name="Roques C."/>
            <person name="Iampietro C."/>
            <person name="Lluch J."/>
            <person name="Castinel A."/>
            <person name="Donnadieu C."/>
            <person name="Desvignes T."/>
            <person name="Floi Bucao C."/>
            <person name="Jouanno E."/>
            <person name="Wen M."/>
            <person name="Mejri S."/>
            <person name="Dirks R."/>
            <person name="Jansen H."/>
            <person name="Henkel C."/>
            <person name="Chen W.J."/>
            <person name="Zahm M."/>
            <person name="Cabau C."/>
            <person name="Klopp C."/>
            <person name="Thompson A.W."/>
            <person name="Robinson-Rechavi M."/>
            <person name="Braasch I."/>
            <person name="Lecointre G."/>
            <person name="Bobe J."/>
            <person name="Postlethwait J.H."/>
            <person name="Berthelot C."/>
            <person name="Roest Crollius H."/>
            <person name="Guiguen Y."/>
        </authorList>
    </citation>
    <scope>NUCLEOTIDE SEQUENCE</scope>
    <source>
        <strain evidence="7">NC1722</strain>
    </source>
</reference>
<dbReference type="PROSITE" id="PS50097">
    <property type="entry name" value="BTB"/>
    <property type="match status" value="1"/>
</dbReference>
<evidence type="ECO:0000313" key="7">
    <source>
        <dbReference type="EMBL" id="KAJ8416674.1"/>
    </source>
</evidence>
<dbReference type="Pfam" id="PF07707">
    <property type="entry name" value="BACK"/>
    <property type="match status" value="1"/>
</dbReference>
<evidence type="ECO:0000256" key="2">
    <source>
        <dbReference type="ARBA" id="ARBA00022441"/>
    </source>
</evidence>
<evidence type="ECO:0000256" key="1">
    <source>
        <dbReference type="ARBA" id="ARBA00004245"/>
    </source>
</evidence>
<dbReference type="GO" id="GO:0005856">
    <property type="term" value="C:cytoskeleton"/>
    <property type="evidence" value="ECO:0007669"/>
    <property type="project" value="UniProtKB-SubCell"/>
</dbReference>
<organism evidence="7 8">
    <name type="scientific">Aldrovandia affinis</name>
    <dbReference type="NCBI Taxonomy" id="143900"/>
    <lineage>
        <taxon>Eukaryota</taxon>
        <taxon>Metazoa</taxon>
        <taxon>Chordata</taxon>
        <taxon>Craniata</taxon>
        <taxon>Vertebrata</taxon>
        <taxon>Euteleostomi</taxon>
        <taxon>Actinopterygii</taxon>
        <taxon>Neopterygii</taxon>
        <taxon>Teleostei</taxon>
        <taxon>Notacanthiformes</taxon>
        <taxon>Halosauridae</taxon>
        <taxon>Aldrovandia</taxon>
    </lineage>
</organism>
<dbReference type="SUPFAM" id="SSF54695">
    <property type="entry name" value="POZ domain"/>
    <property type="match status" value="1"/>
</dbReference>
<dbReference type="PANTHER" id="PTHR24412">
    <property type="entry name" value="KELCH PROTEIN"/>
    <property type="match status" value="1"/>
</dbReference>
<evidence type="ECO:0000256" key="3">
    <source>
        <dbReference type="ARBA" id="ARBA00022490"/>
    </source>
</evidence>
<keyword evidence="8" id="KW-1185">Reference proteome</keyword>
<dbReference type="InterPro" id="IPR000210">
    <property type="entry name" value="BTB/POZ_dom"/>
</dbReference>
<comment type="subcellular location">
    <subcellularLocation>
        <location evidence="1">Cytoplasm</location>
        <location evidence="1">Cytoskeleton</location>
    </subcellularLocation>
</comment>
<dbReference type="AlphaFoldDB" id="A0AAD7T935"/>
<keyword evidence="4" id="KW-0677">Repeat</keyword>
<dbReference type="InterPro" id="IPR011705">
    <property type="entry name" value="BACK"/>
</dbReference>
<accession>A0AAD7T935</accession>
<evidence type="ECO:0000259" key="6">
    <source>
        <dbReference type="PROSITE" id="PS50097"/>
    </source>
</evidence>
<dbReference type="Gene3D" id="3.30.710.10">
    <property type="entry name" value="Potassium Channel Kv1.1, Chain A"/>
    <property type="match status" value="1"/>
</dbReference>
<comment type="caution">
    <text evidence="7">The sequence shown here is derived from an EMBL/GenBank/DDBJ whole genome shotgun (WGS) entry which is preliminary data.</text>
</comment>
<dbReference type="Pfam" id="PF00651">
    <property type="entry name" value="BTB"/>
    <property type="match status" value="1"/>
</dbReference>
<dbReference type="InterPro" id="IPR011333">
    <property type="entry name" value="SKP1/BTB/POZ_sf"/>
</dbReference>
<dbReference type="FunFam" id="1.25.40.420:FF:000001">
    <property type="entry name" value="Kelch-like family member 12"/>
    <property type="match status" value="1"/>
</dbReference>
<proteinExistence type="predicted"/>
<dbReference type="SMART" id="SM00875">
    <property type="entry name" value="BACK"/>
    <property type="match status" value="1"/>
</dbReference>
<dbReference type="FunFam" id="3.30.710.10:FF:000006">
    <property type="entry name" value="Kelch repeat and BTB domain-containing 6"/>
    <property type="match status" value="1"/>
</dbReference>
<keyword evidence="3" id="KW-0963">Cytoplasm</keyword>
<gene>
    <name evidence="7" type="ORF">AAFF_G00325520</name>
</gene>
<keyword evidence="2" id="KW-0880">Kelch repeat</keyword>
<evidence type="ECO:0000313" key="8">
    <source>
        <dbReference type="Proteomes" id="UP001221898"/>
    </source>
</evidence>
<dbReference type="GO" id="GO:0048741">
    <property type="term" value="P:skeletal muscle fiber development"/>
    <property type="evidence" value="ECO:0007669"/>
    <property type="project" value="UniProtKB-ARBA"/>
</dbReference>
<dbReference type="Proteomes" id="UP001221898">
    <property type="component" value="Unassembled WGS sequence"/>
</dbReference>
<feature type="domain" description="BTB" evidence="6">
    <location>
        <begin position="82"/>
        <end position="151"/>
    </location>
</feature>
<keyword evidence="5" id="KW-0206">Cytoskeleton</keyword>
<dbReference type="PANTHER" id="PTHR24412:SF146">
    <property type="entry name" value="KELCH-LIKE PROTEIN 41"/>
    <property type="match status" value="1"/>
</dbReference>
<feature type="non-terminal residue" evidence="7">
    <location>
        <position position="1"/>
    </location>
</feature>
<dbReference type="EMBL" id="JAINUG010000005">
    <property type="protein sequence ID" value="KAJ8416674.1"/>
    <property type="molecule type" value="Genomic_DNA"/>
</dbReference>